<dbReference type="InterPro" id="IPR023213">
    <property type="entry name" value="CAT-like_dom_sf"/>
</dbReference>
<dbReference type="PANTHER" id="PTHR31642">
    <property type="entry name" value="TRICHOTHECENE 3-O-ACETYLTRANSFERASE"/>
    <property type="match status" value="1"/>
</dbReference>
<evidence type="ECO:0000256" key="1">
    <source>
        <dbReference type="ARBA" id="ARBA00009861"/>
    </source>
</evidence>
<proteinExistence type="inferred from homology"/>
<comment type="caution">
    <text evidence="2">The sequence shown here is derived from an EMBL/GenBank/DDBJ whole genome shotgun (WGS) entry which is preliminary data.</text>
</comment>
<evidence type="ECO:0000313" key="2">
    <source>
        <dbReference type="EMBL" id="KAG2305530.1"/>
    </source>
</evidence>
<dbReference type="EMBL" id="JAAMPC010000007">
    <property type="protein sequence ID" value="KAG2305530.1"/>
    <property type="molecule type" value="Genomic_DNA"/>
</dbReference>
<name>A0A8X7SHK0_BRACI</name>
<dbReference type="OrthoDB" id="671439at2759"/>
<reference evidence="2 3" key="1">
    <citation type="submission" date="2020-02" db="EMBL/GenBank/DDBJ databases">
        <authorList>
            <person name="Ma Q."/>
            <person name="Huang Y."/>
            <person name="Song X."/>
            <person name="Pei D."/>
        </authorList>
    </citation>
    <scope>NUCLEOTIDE SEQUENCE [LARGE SCALE GENOMIC DNA]</scope>
    <source>
        <strain evidence="2">Sxm20200214</strain>
        <tissue evidence="2">Leaf</tissue>
    </source>
</reference>
<organism evidence="2 3">
    <name type="scientific">Brassica carinata</name>
    <name type="common">Ethiopian mustard</name>
    <name type="synonym">Abyssinian cabbage</name>
    <dbReference type="NCBI Taxonomy" id="52824"/>
    <lineage>
        <taxon>Eukaryota</taxon>
        <taxon>Viridiplantae</taxon>
        <taxon>Streptophyta</taxon>
        <taxon>Embryophyta</taxon>
        <taxon>Tracheophyta</taxon>
        <taxon>Spermatophyta</taxon>
        <taxon>Magnoliopsida</taxon>
        <taxon>eudicotyledons</taxon>
        <taxon>Gunneridae</taxon>
        <taxon>Pentapetalae</taxon>
        <taxon>rosids</taxon>
        <taxon>malvids</taxon>
        <taxon>Brassicales</taxon>
        <taxon>Brassicaceae</taxon>
        <taxon>Brassiceae</taxon>
        <taxon>Brassica</taxon>
    </lineage>
</organism>
<dbReference type="PANTHER" id="PTHR31642:SF316">
    <property type="entry name" value="PROTEIN ECERIFERUM 26-LIKE"/>
    <property type="match status" value="1"/>
</dbReference>
<dbReference type="GO" id="GO:0016747">
    <property type="term" value="F:acyltransferase activity, transferring groups other than amino-acyl groups"/>
    <property type="evidence" value="ECO:0007669"/>
    <property type="project" value="TreeGrafter"/>
</dbReference>
<sequence length="438" mass="48256">MGISRQNRVEVKSMLTAISSKPSRSGQVHTFTALDNAMSPHTVHVIFYYPRSPFKSFDLDSVRIPLSELLSMYPPAIGRVRKNQDGILEVKCNDAGLRILKAKVSVGIGEWLRSADGHEESDLTAWEDMPEDPSTWSPFRLQINEFEGGGVAIGLSCPHMHADADATTLTVILKSWTEAQRRQCLVHPPSFSPLPSNLTDTDAVNSDQHSFSKPIAGPVSTKTATATFIFSSSAFTRCVKEHSINEVSPKATPFDVFAALFWTRVALVKDKSRRVCVCVDFRRLLPNPLPYGFFGNASNFSSLEMANVVDKGIGHVARLVNQHVASLNVEKIRSGLKRAGSQGRVYGKDLTIVNMEHMIVEGEPLMYEAVFDEGVKPMHVSYRIGNAGGEGVIMVMPSPEKGFGRTVSVTLLEEEMSKLLSDQEILRLEPEIILNGVK</sequence>
<gene>
    <name evidence="2" type="ORF">Bca52824_034181</name>
</gene>
<keyword evidence="3" id="KW-1185">Reference proteome</keyword>
<dbReference type="Proteomes" id="UP000886595">
    <property type="component" value="Unassembled WGS sequence"/>
</dbReference>
<dbReference type="InterPro" id="IPR050317">
    <property type="entry name" value="Plant_Fungal_Acyltransferase"/>
</dbReference>
<dbReference type="Gene3D" id="3.30.559.10">
    <property type="entry name" value="Chloramphenicol acetyltransferase-like domain"/>
    <property type="match status" value="2"/>
</dbReference>
<dbReference type="AlphaFoldDB" id="A0A8X7SHK0"/>
<comment type="similarity">
    <text evidence="1">Belongs to the plant acyltransferase family.</text>
</comment>
<dbReference type="Pfam" id="PF02458">
    <property type="entry name" value="Transferase"/>
    <property type="match status" value="1"/>
</dbReference>
<accession>A0A8X7SHK0</accession>
<protein>
    <submittedName>
        <fullName evidence="2">Uncharacterized protein</fullName>
    </submittedName>
</protein>
<evidence type="ECO:0000313" key="3">
    <source>
        <dbReference type="Proteomes" id="UP000886595"/>
    </source>
</evidence>